<evidence type="ECO:0000313" key="3">
    <source>
        <dbReference type="EMBL" id="SDZ42334.1"/>
    </source>
</evidence>
<evidence type="ECO:0000259" key="2">
    <source>
        <dbReference type="Pfam" id="PF05899"/>
    </source>
</evidence>
<dbReference type="SUPFAM" id="SSF51182">
    <property type="entry name" value="RmlC-like cupins"/>
    <property type="match status" value="1"/>
</dbReference>
<keyword evidence="4" id="KW-1185">Reference proteome</keyword>
<dbReference type="PANTHER" id="PTHR40943:SF1">
    <property type="entry name" value="CYTOPLASMIC PROTEIN"/>
    <property type="match status" value="1"/>
</dbReference>
<sequence>MDYDGVMTHTVRPQEVDRSALEEKPLAPPSATPLDGEVLVRGRVEFANDDRTIISGVWESDIGSSRWEFTTRGEIVHILSGTMVVQRDGEEAVELTGGTAAFFPIGWAGVWTVVEPVRKFYVVYR</sequence>
<gene>
    <name evidence="3" type="ORF">SAMN05216554_3774</name>
</gene>
<dbReference type="PANTHER" id="PTHR40943">
    <property type="entry name" value="CYTOPLASMIC PROTEIN-RELATED"/>
    <property type="match status" value="1"/>
</dbReference>
<dbReference type="Gene3D" id="2.60.120.10">
    <property type="entry name" value="Jelly Rolls"/>
    <property type="match status" value="1"/>
</dbReference>
<dbReference type="InterPro" id="IPR014710">
    <property type="entry name" value="RmlC-like_jellyroll"/>
</dbReference>
<feature type="region of interest" description="Disordered" evidence="1">
    <location>
        <begin position="1"/>
        <end position="33"/>
    </location>
</feature>
<organism evidence="3 4">
    <name type="scientific">Herbiconiux ginsengi</name>
    <dbReference type="NCBI Taxonomy" id="381665"/>
    <lineage>
        <taxon>Bacteria</taxon>
        <taxon>Bacillati</taxon>
        <taxon>Actinomycetota</taxon>
        <taxon>Actinomycetes</taxon>
        <taxon>Micrococcales</taxon>
        <taxon>Microbacteriaceae</taxon>
        <taxon>Herbiconiux</taxon>
    </lineage>
</organism>
<feature type="domain" description="(S)-ureidoglycine aminohydrolase cupin" evidence="2">
    <location>
        <begin position="51"/>
        <end position="121"/>
    </location>
</feature>
<feature type="compositionally biased region" description="Basic and acidic residues" evidence="1">
    <location>
        <begin position="12"/>
        <end position="25"/>
    </location>
</feature>
<dbReference type="AlphaFoldDB" id="A0A1H3SWM9"/>
<evidence type="ECO:0000256" key="1">
    <source>
        <dbReference type="SAM" id="MobiDB-lite"/>
    </source>
</evidence>
<dbReference type="Proteomes" id="UP000198891">
    <property type="component" value="Unassembled WGS sequence"/>
</dbReference>
<dbReference type="InterPro" id="IPR011051">
    <property type="entry name" value="RmlC_Cupin_sf"/>
</dbReference>
<reference evidence="3 4" key="1">
    <citation type="submission" date="2016-10" db="EMBL/GenBank/DDBJ databases">
        <authorList>
            <person name="de Groot N.N."/>
        </authorList>
    </citation>
    <scope>NUCLEOTIDE SEQUENCE [LARGE SCALE GENOMIC DNA]</scope>
    <source>
        <strain evidence="3 4">CGMCC 4.3491</strain>
    </source>
</reference>
<proteinExistence type="predicted"/>
<name>A0A1H3SWM9_9MICO</name>
<dbReference type="STRING" id="381665.SAMN05216554_3774"/>
<accession>A0A1H3SWM9</accession>
<dbReference type="InterPro" id="IPR008579">
    <property type="entry name" value="UGlyAH_Cupin_dom"/>
</dbReference>
<dbReference type="EMBL" id="FNPZ01000004">
    <property type="protein sequence ID" value="SDZ42334.1"/>
    <property type="molecule type" value="Genomic_DNA"/>
</dbReference>
<evidence type="ECO:0000313" key="4">
    <source>
        <dbReference type="Proteomes" id="UP000198891"/>
    </source>
</evidence>
<protein>
    <recommendedName>
        <fullName evidence="2">(S)-ureidoglycine aminohydrolase cupin domain-containing protein</fullName>
    </recommendedName>
</protein>
<dbReference type="Pfam" id="PF05899">
    <property type="entry name" value="Cupin_3"/>
    <property type="match status" value="1"/>
</dbReference>